<dbReference type="RefSeq" id="WP_011715237.1">
    <property type="nucleotide sequence ID" value="NC_008576.1"/>
</dbReference>
<organism evidence="2 3">
    <name type="scientific">Magnetococcus marinus (strain ATCC BAA-1437 / JCM 17883 / MC-1)</name>
    <dbReference type="NCBI Taxonomy" id="156889"/>
    <lineage>
        <taxon>Bacteria</taxon>
        <taxon>Pseudomonadati</taxon>
        <taxon>Pseudomonadota</taxon>
        <taxon>Magnetococcia</taxon>
        <taxon>Magnetococcales</taxon>
        <taxon>Magnetococcaceae</taxon>
        <taxon>Magnetococcus</taxon>
    </lineage>
</organism>
<accession>A0LDZ1</accession>
<dbReference type="HOGENOM" id="CLU_2356399_0_0_5"/>
<evidence type="ECO:0000256" key="1">
    <source>
        <dbReference type="SAM" id="Phobius"/>
    </source>
</evidence>
<keyword evidence="1" id="KW-0812">Transmembrane</keyword>
<evidence type="ECO:0000313" key="2">
    <source>
        <dbReference type="EMBL" id="ABK46184.1"/>
    </source>
</evidence>
<dbReference type="Proteomes" id="UP000002586">
    <property type="component" value="Chromosome"/>
</dbReference>
<evidence type="ECO:0000313" key="3">
    <source>
        <dbReference type="Proteomes" id="UP000002586"/>
    </source>
</evidence>
<keyword evidence="3" id="KW-1185">Reference proteome</keyword>
<sequence length="96" mass="9681">MMPDLSDPSVVAWVIIAISAVAVVVGALKIISNGITMVLWLLLAIGGVLGVDYGLKAGDGVAAKALPASVQTVLGQGGTLSKQALEALCRQVAEQP</sequence>
<reference evidence="2 3" key="2">
    <citation type="journal article" date="2012" name="Int. J. Syst. Evol. Microbiol.">
        <title>Magnetococcus marinus gen. nov., sp. nov., a marine, magnetotactic bacterium that represents a novel lineage (Magnetococcaceae fam. nov.; Magnetococcales ord. nov.) at the base of the Alphaproteobacteria.</title>
        <authorList>
            <person name="Bazylinski D.A."/>
            <person name="Williams T.J."/>
            <person name="Lefevre C.T."/>
            <person name="Berg R.J."/>
            <person name="Zhang C.L."/>
            <person name="Bowser S.S."/>
            <person name="Dean A.J."/>
            <person name="Beveridge T.J."/>
        </authorList>
    </citation>
    <scope>NUCLEOTIDE SEQUENCE [LARGE SCALE GENOMIC DNA]</scope>
    <source>
        <strain evidence="3">ATCC BAA-1437 / JCM 17883 / MC-1</strain>
    </source>
</reference>
<protein>
    <submittedName>
        <fullName evidence="2">Uncharacterized protein</fullName>
    </submittedName>
</protein>
<feature type="transmembrane region" description="Helical" evidence="1">
    <location>
        <begin position="12"/>
        <end position="31"/>
    </location>
</feature>
<dbReference type="KEGG" id="mgm:Mmc1_3699"/>
<name>A0LDZ1_MAGMM</name>
<reference evidence="3" key="1">
    <citation type="journal article" date="2009" name="Appl. Environ. Microbiol.">
        <title>Complete genome sequence of the chemolithoautotrophic marine magnetotactic coccus strain MC-1.</title>
        <authorList>
            <person name="Schubbe S."/>
            <person name="Williams T.J."/>
            <person name="Xie G."/>
            <person name="Kiss H.E."/>
            <person name="Brettin T.S."/>
            <person name="Martinez D."/>
            <person name="Ross C.A."/>
            <person name="Schuler D."/>
            <person name="Cox B.L."/>
            <person name="Nealson K.H."/>
            <person name="Bazylinski D.A."/>
        </authorList>
    </citation>
    <scope>NUCLEOTIDE SEQUENCE [LARGE SCALE GENOMIC DNA]</scope>
    <source>
        <strain evidence="3">ATCC BAA-1437 / JCM 17883 / MC-1</strain>
    </source>
</reference>
<keyword evidence="1" id="KW-0472">Membrane</keyword>
<proteinExistence type="predicted"/>
<dbReference type="AlphaFoldDB" id="A0LDZ1"/>
<dbReference type="EMBL" id="CP000471">
    <property type="protein sequence ID" value="ABK46184.1"/>
    <property type="molecule type" value="Genomic_DNA"/>
</dbReference>
<gene>
    <name evidence="2" type="ordered locus">Mmc1_3699</name>
</gene>
<keyword evidence="1" id="KW-1133">Transmembrane helix</keyword>
<feature type="transmembrane region" description="Helical" evidence="1">
    <location>
        <begin position="37"/>
        <end position="55"/>
    </location>
</feature>